<dbReference type="OrthoDB" id="9924966at2"/>
<evidence type="ECO:0000256" key="1">
    <source>
        <dbReference type="SAM" id="Phobius"/>
    </source>
</evidence>
<evidence type="ECO:0000313" key="2">
    <source>
        <dbReference type="EMBL" id="ART74349.1"/>
    </source>
</evidence>
<gene>
    <name evidence="2" type="ORF">BTO20_37660</name>
</gene>
<keyword evidence="3" id="KW-1185">Reference proteome</keyword>
<reference evidence="2 3" key="1">
    <citation type="submission" date="2017-04" db="EMBL/GenBank/DDBJ databases">
        <title>Whole Genome Sequence of 1,4-Dioxane Degrading Bacterium Mycobacterium dioxanotrophicus PH-06.</title>
        <authorList>
            <person name="He Y."/>
        </authorList>
    </citation>
    <scope>NUCLEOTIDE SEQUENCE [LARGE SCALE GENOMIC DNA]</scope>
    <source>
        <strain evidence="2 3">PH-06</strain>
        <plasmid evidence="2 3">unnamed2</plasmid>
    </source>
</reference>
<dbReference type="EMBL" id="CP020811">
    <property type="protein sequence ID" value="ART74349.1"/>
    <property type="molecule type" value="Genomic_DNA"/>
</dbReference>
<keyword evidence="1" id="KW-0472">Membrane</keyword>
<dbReference type="KEGG" id="mdx:BTO20_37660"/>
<geneLocation type="plasmid" evidence="2 3">
    <name>unnamed2</name>
</geneLocation>
<keyword evidence="2" id="KW-0614">Plasmid</keyword>
<sequence length="69" mass="7911">MSNKKSQTSGWRYKAAYWLFALGLIFMTGRTIGGTLNWFWTSLFAPAAPITTIYDTTHPKAPSDYYWPN</sequence>
<organism evidence="2 3">
    <name type="scientific">Mycobacterium dioxanotrophicus</name>
    <dbReference type="NCBI Taxonomy" id="482462"/>
    <lineage>
        <taxon>Bacteria</taxon>
        <taxon>Bacillati</taxon>
        <taxon>Actinomycetota</taxon>
        <taxon>Actinomycetes</taxon>
        <taxon>Mycobacteriales</taxon>
        <taxon>Mycobacteriaceae</taxon>
        <taxon>Mycobacterium</taxon>
    </lineage>
</organism>
<protein>
    <submittedName>
        <fullName evidence="2">Uncharacterized protein</fullName>
    </submittedName>
</protein>
<dbReference type="Proteomes" id="UP000195331">
    <property type="component" value="Plasmid unnamed2"/>
</dbReference>
<dbReference type="RefSeq" id="WP_087083595.1">
    <property type="nucleotide sequence ID" value="NZ_CP020811.1"/>
</dbReference>
<keyword evidence="1" id="KW-0812">Transmembrane</keyword>
<keyword evidence="1" id="KW-1133">Transmembrane helix</keyword>
<proteinExistence type="predicted"/>
<feature type="transmembrane region" description="Helical" evidence="1">
    <location>
        <begin position="16"/>
        <end position="40"/>
    </location>
</feature>
<dbReference type="AlphaFoldDB" id="A0A1Y0CGD5"/>
<evidence type="ECO:0000313" key="3">
    <source>
        <dbReference type="Proteomes" id="UP000195331"/>
    </source>
</evidence>
<name>A0A1Y0CGD5_9MYCO</name>
<accession>A0A1Y0CGD5</accession>